<feature type="region of interest" description="Disordered" evidence="1">
    <location>
        <begin position="1"/>
        <end position="33"/>
    </location>
</feature>
<organism evidence="2 3">
    <name type="scientific">Ruegeria atlantica</name>
    <dbReference type="NCBI Taxonomy" id="81569"/>
    <lineage>
        <taxon>Bacteria</taxon>
        <taxon>Pseudomonadati</taxon>
        <taxon>Pseudomonadota</taxon>
        <taxon>Alphaproteobacteria</taxon>
        <taxon>Rhodobacterales</taxon>
        <taxon>Roseobacteraceae</taxon>
        <taxon>Ruegeria</taxon>
    </lineage>
</organism>
<evidence type="ECO:0000313" key="3">
    <source>
        <dbReference type="Proteomes" id="UP000597886"/>
    </source>
</evidence>
<dbReference type="AlphaFoldDB" id="A0AA90Z354"/>
<name>A0AA90Z354_9RHOB</name>
<sequence>MEIFRQRGRRRDHGPWHRGVAGPPARRSAGANGLAMDAATSDIGAVKLSPNRDGEGPAALIRNETLRVA</sequence>
<dbReference type="Proteomes" id="UP000597886">
    <property type="component" value="Unassembled WGS sequence"/>
</dbReference>
<accession>A0AA90Z354</accession>
<comment type="caution">
    <text evidence="2">The sequence shown here is derived from an EMBL/GenBank/DDBJ whole genome shotgun (WGS) entry which is preliminary data.</text>
</comment>
<proteinExistence type="predicted"/>
<evidence type="ECO:0000313" key="2">
    <source>
        <dbReference type="EMBL" id="NOE19072.1"/>
    </source>
</evidence>
<gene>
    <name evidence="2" type="ORF">GS634_13155</name>
</gene>
<protein>
    <submittedName>
        <fullName evidence="2">Uncharacterized protein</fullName>
    </submittedName>
</protein>
<reference evidence="2" key="1">
    <citation type="submission" date="2019-12" db="EMBL/GenBank/DDBJ databases">
        <title>Ruegeria JWLKs population differentiation of coral mucus and skeleton niches.</title>
        <authorList>
            <person name="Luo D."/>
        </authorList>
    </citation>
    <scope>NUCLEOTIDE SEQUENCE</scope>
    <source>
        <strain evidence="2">HKCCD6181</strain>
    </source>
</reference>
<evidence type="ECO:0000256" key="1">
    <source>
        <dbReference type="SAM" id="MobiDB-lite"/>
    </source>
</evidence>
<dbReference type="EMBL" id="WVRA01000004">
    <property type="protein sequence ID" value="NOE19072.1"/>
    <property type="molecule type" value="Genomic_DNA"/>
</dbReference>
<feature type="compositionally biased region" description="Basic residues" evidence="1">
    <location>
        <begin position="1"/>
        <end position="12"/>
    </location>
</feature>